<protein>
    <recommendedName>
        <fullName evidence="3">BRCT domain-containing protein</fullName>
    </recommendedName>
</protein>
<name>A0A2N1J827_9BASI</name>
<dbReference type="GO" id="GO:0007095">
    <property type="term" value="P:mitotic G2 DNA damage checkpoint signaling"/>
    <property type="evidence" value="ECO:0007669"/>
    <property type="project" value="TreeGrafter"/>
</dbReference>
<keyword evidence="5" id="KW-1185">Reference proteome</keyword>
<sequence length="636" mass="69707">MSTNRLQRTHRSTKIPNAKIRPVPARRALSERAIADAEDDAHFQQIHDKGTIHGAHTQSDFAGAQRPLRGVVLCLTGITEEKRELISIAEQLGAQVHMNLTSQVTHLIARAAGSEKYKCAAQFHMRIVRPEWLYVIRESWLAGDDAVDIDRLADAHALGALEGLTIALSGVDGAQREALLEKITDCGGQVAPRLVLDGTLTHLACAESARARKSFARVVEQQTLARKYEATQALPAQVRAAMAIQLVHTAWIDDCCSAKALLPEAVYEATRPVPSDEERREYVAARITRTRPQHAPLEEPVVHVASPATHAAPPLHTLVPTERNTTEPHFQRRASLATLSRAERFGQEVCGVFFGIRLCIAMQDGARSRRVASAVRAAGAVLVDKSVDAQYTIAPLLGAPLESGTLVTHHWVELCLYHERVLDPVQHLACVPSSAQLPIPGAERVYISFTGVDRQGPEYHHALAAIQALGAVVEDTFSKARTTHLLCGSEDAMRGIKVAKAREWGVPVVGYAFLQDALRTGRLEGMERSDHRGGTHAEDHSVDHNAWREMESRRGGQSDRSEPGTALPTRSMLPSTPQPDPTMAARNPPPDNWWSEQTTSHEPTSPHIVYDDPAARKEHSRLLALVDGAANTKRKR</sequence>
<dbReference type="PANTHER" id="PTHR13561">
    <property type="entry name" value="DNA REPLICATION REGULATOR DPB11-RELATED"/>
    <property type="match status" value="1"/>
</dbReference>
<dbReference type="OrthoDB" id="251770at2759"/>
<dbReference type="SUPFAM" id="SSF52113">
    <property type="entry name" value="BRCT domain"/>
    <property type="match status" value="3"/>
</dbReference>
<feature type="compositionally biased region" description="Basic and acidic residues" evidence="2">
    <location>
        <begin position="527"/>
        <end position="562"/>
    </location>
</feature>
<evidence type="ECO:0000313" key="5">
    <source>
        <dbReference type="Proteomes" id="UP000232875"/>
    </source>
</evidence>
<dbReference type="EMBL" id="KZ454994">
    <property type="protein sequence ID" value="PKI82708.1"/>
    <property type="molecule type" value="Genomic_DNA"/>
</dbReference>
<feature type="region of interest" description="Disordered" evidence="2">
    <location>
        <begin position="527"/>
        <end position="615"/>
    </location>
</feature>
<gene>
    <name evidence="4" type="ORF">MVES_003344</name>
</gene>
<evidence type="ECO:0000313" key="4">
    <source>
        <dbReference type="EMBL" id="PKI82708.1"/>
    </source>
</evidence>
<feature type="domain" description="BRCT" evidence="3">
    <location>
        <begin position="156"/>
        <end position="269"/>
    </location>
</feature>
<feature type="domain" description="BRCT" evidence="3">
    <location>
        <begin position="63"/>
        <end position="134"/>
    </location>
</feature>
<organism evidence="4 5">
    <name type="scientific">Malassezia vespertilionis</name>
    <dbReference type="NCBI Taxonomy" id="2020962"/>
    <lineage>
        <taxon>Eukaryota</taxon>
        <taxon>Fungi</taxon>
        <taxon>Dikarya</taxon>
        <taxon>Basidiomycota</taxon>
        <taxon>Ustilaginomycotina</taxon>
        <taxon>Malasseziomycetes</taxon>
        <taxon>Malasseziales</taxon>
        <taxon>Malasseziaceae</taxon>
        <taxon>Malassezia</taxon>
    </lineage>
</organism>
<dbReference type="AlphaFoldDB" id="A0A2N1J827"/>
<dbReference type="Proteomes" id="UP000232875">
    <property type="component" value="Unassembled WGS sequence"/>
</dbReference>
<accession>A0A2N1J827</accession>
<dbReference type="PROSITE" id="PS50172">
    <property type="entry name" value="BRCT"/>
    <property type="match status" value="3"/>
</dbReference>
<evidence type="ECO:0000259" key="3">
    <source>
        <dbReference type="PROSITE" id="PS50172"/>
    </source>
</evidence>
<dbReference type="CDD" id="cd00027">
    <property type="entry name" value="BRCT"/>
    <property type="match status" value="1"/>
</dbReference>
<dbReference type="Pfam" id="PF12738">
    <property type="entry name" value="PTCB-BRCT"/>
    <property type="match status" value="2"/>
</dbReference>
<dbReference type="SMART" id="SM00292">
    <property type="entry name" value="BRCT"/>
    <property type="match status" value="4"/>
</dbReference>
<dbReference type="Gene3D" id="3.40.50.10190">
    <property type="entry name" value="BRCT domain"/>
    <property type="match status" value="4"/>
</dbReference>
<proteinExistence type="predicted"/>
<dbReference type="PANTHER" id="PTHR13561:SF20">
    <property type="entry name" value="DNA TOPOISOMERASE 2-BINDING PROTEIN 1"/>
    <property type="match status" value="1"/>
</dbReference>
<dbReference type="GO" id="GO:0006270">
    <property type="term" value="P:DNA replication initiation"/>
    <property type="evidence" value="ECO:0007669"/>
    <property type="project" value="TreeGrafter"/>
</dbReference>
<evidence type="ECO:0000256" key="2">
    <source>
        <dbReference type="SAM" id="MobiDB-lite"/>
    </source>
</evidence>
<dbReference type="STRING" id="2020962.A0A2N1J827"/>
<dbReference type="InterPro" id="IPR036420">
    <property type="entry name" value="BRCT_dom_sf"/>
</dbReference>
<dbReference type="GO" id="GO:0033314">
    <property type="term" value="P:mitotic DNA replication checkpoint signaling"/>
    <property type="evidence" value="ECO:0007669"/>
    <property type="project" value="TreeGrafter"/>
</dbReference>
<feature type="compositionally biased region" description="Polar residues" evidence="2">
    <location>
        <begin position="594"/>
        <end position="603"/>
    </location>
</feature>
<dbReference type="InterPro" id="IPR001357">
    <property type="entry name" value="BRCT_dom"/>
</dbReference>
<keyword evidence="1" id="KW-0677">Repeat</keyword>
<evidence type="ECO:0000256" key="1">
    <source>
        <dbReference type="ARBA" id="ARBA00022737"/>
    </source>
</evidence>
<feature type="domain" description="BRCT" evidence="3">
    <location>
        <begin position="443"/>
        <end position="531"/>
    </location>
</feature>
<reference evidence="4 5" key="1">
    <citation type="submission" date="2017-10" db="EMBL/GenBank/DDBJ databases">
        <title>A novel species of cold-tolerant Malassezia isolated from bats.</title>
        <authorList>
            <person name="Lorch J.M."/>
            <person name="Palmer J.M."/>
            <person name="Vanderwolf K.J."/>
            <person name="Schmidt K.Z."/>
            <person name="Verant M.L."/>
            <person name="Weller T.J."/>
            <person name="Blehert D.S."/>
        </authorList>
    </citation>
    <scope>NUCLEOTIDE SEQUENCE [LARGE SCALE GENOMIC DNA]</scope>
    <source>
        <strain evidence="4 5">NWHC:44797-103</strain>
    </source>
</reference>